<feature type="transmembrane region" description="Helical" evidence="2">
    <location>
        <begin position="64"/>
        <end position="84"/>
    </location>
</feature>
<keyword evidence="5" id="KW-1185">Reference proteome</keyword>
<evidence type="ECO:0000313" key="5">
    <source>
        <dbReference type="Proteomes" id="UP000199614"/>
    </source>
</evidence>
<dbReference type="RefSeq" id="WP_093344833.1">
    <property type="nucleotide sequence ID" value="NZ_FOUY01000018.1"/>
</dbReference>
<feature type="transmembrane region" description="Helical" evidence="2">
    <location>
        <begin position="125"/>
        <end position="143"/>
    </location>
</feature>
<feature type="transmembrane region" description="Helical" evidence="2">
    <location>
        <begin position="357"/>
        <end position="376"/>
    </location>
</feature>
<dbReference type="Pfam" id="PF07786">
    <property type="entry name" value="HGSNAT_cat"/>
    <property type="match status" value="1"/>
</dbReference>
<feature type="domain" description="Heparan-alpha-glucosaminide N-acetyltransferase catalytic" evidence="3">
    <location>
        <begin position="27"/>
        <end position="164"/>
    </location>
</feature>
<keyword evidence="2" id="KW-1133">Transmembrane helix</keyword>
<feature type="transmembrane region" description="Helical" evidence="2">
    <location>
        <begin position="193"/>
        <end position="216"/>
    </location>
</feature>
<feature type="transmembrane region" description="Helical" evidence="2">
    <location>
        <begin position="331"/>
        <end position="351"/>
    </location>
</feature>
<organism evidence="4 5">
    <name type="scientific">Pseudonocardia ammonioxydans</name>
    <dbReference type="NCBI Taxonomy" id="260086"/>
    <lineage>
        <taxon>Bacteria</taxon>
        <taxon>Bacillati</taxon>
        <taxon>Actinomycetota</taxon>
        <taxon>Actinomycetes</taxon>
        <taxon>Pseudonocardiales</taxon>
        <taxon>Pseudonocardiaceae</taxon>
        <taxon>Pseudonocardia</taxon>
    </lineage>
</organism>
<dbReference type="OrthoDB" id="4966979at2"/>
<accession>A0A1I5AIM9</accession>
<dbReference type="EMBL" id="FOUY01000018">
    <property type="protein sequence ID" value="SFN62334.1"/>
    <property type="molecule type" value="Genomic_DNA"/>
</dbReference>
<feature type="transmembrane region" description="Helical" evidence="2">
    <location>
        <begin position="228"/>
        <end position="251"/>
    </location>
</feature>
<sequence>MSTAPVQHHDQQPGLSPPEPPAGGRSRVAGLDVARGLALVGMIATHTLPLTTDDGAPTAVTTVAAGRAAATFVLVAGIGVALLSGGRHRLDGRERVAASAGILVRALAVGVLGLVLGALSPVNGIWGILPFYALLFVLVLPLLGLGARGAALVTAGVVAAGPVLLVMAEGLALPRAGADDPTFADVLREPLAVLVQLLVTGAYPVVVLLGFLTAGLAIGRLDLSSRRVAWSLCAGGVALAVAARVTSWVLLYPLGGLARLVQDAEDPAEATTSLLWEEHQPLSTWWHLALPAPHSHTPVDLLHTLGSAVAVLGAALLLTRVPVLRRLLSPLAAAGSLVLTLYCAHLVLLATGFLSEYPVALFLVMLVGGLGGAAAWRRGIGQGPLEKAVSVAAGAARRAVATHTARASGATVPAGPGPFRGVPAGPGPLRGVVAPVAALLLVVALGLVVRSQAGAGDPADDGGSPGVAAATAAPAVPPATGTARFCELTDRYATLLESHPDDPRATLDEGAATVRELERSAPAELRGPVGTLVDELRAEAGTTGAVAPGPAAVESAETVVDEFVDDHCD</sequence>
<protein>
    <submittedName>
        <fullName evidence="4">Uncharacterized membrane protein YeiB</fullName>
    </submittedName>
</protein>
<keyword evidence="2" id="KW-0812">Transmembrane</keyword>
<evidence type="ECO:0000313" key="4">
    <source>
        <dbReference type="EMBL" id="SFN62334.1"/>
    </source>
</evidence>
<keyword evidence="2" id="KW-0472">Membrane</keyword>
<dbReference type="InterPro" id="IPR012429">
    <property type="entry name" value="HGSNAT_cat"/>
</dbReference>
<proteinExistence type="predicted"/>
<evidence type="ECO:0000259" key="3">
    <source>
        <dbReference type="Pfam" id="PF07786"/>
    </source>
</evidence>
<reference evidence="4 5" key="1">
    <citation type="submission" date="2016-10" db="EMBL/GenBank/DDBJ databases">
        <authorList>
            <person name="de Groot N.N."/>
        </authorList>
    </citation>
    <scope>NUCLEOTIDE SEQUENCE [LARGE SCALE GENOMIC DNA]</scope>
    <source>
        <strain evidence="4 5">CGMCC 4.1877</strain>
    </source>
</reference>
<feature type="transmembrane region" description="Helical" evidence="2">
    <location>
        <begin position="96"/>
        <end position="119"/>
    </location>
</feature>
<feature type="region of interest" description="Disordered" evidence="1">
    <location>
        <begin position="1"/>
        <end position="27"/>
    </location>
</feature>
<evidence type="ECO:0000256" key="1">
    <source>
        <dbReference type="SAM" id="MobiDB-lite"/>
    </source>
</evidence>
<feature type="transmembrane region" description="Helical" evidence="2">
    <location>
        <begin position="150"/>
        <end position="173"/>
    </location>
</feature>
<dbReference type="AlphaFoldDB" id="A0A1I5AIM9"/>
<name>A0A1I5AIM9_PSUAM</name>
<evidence type="ECO:0000256" key="2">
    <source>
        <dbReference type="SAM" id="Phobius"/>
    </source>
</evidence>
<dbReference type="Proteomes" id="UP000199614">
    <property type="component" value="Unassembled WGS sequence"/>
</dbReference>
<gene>
    <name evidence="4" type="ORF">SAMN05216207_10184</name>
</gene>
<feature type="transmembrane region" description="Helical" evidence="2">
    <location>
        <begin position="301"/>
        <end position="319"/>
    </location>
</feature>